<feature type="transmembrane region" description="Helical" evidence="6">
    <location>
        <begin position="114"/>
        <end position="135"/>
    </location>
</feature>
<evidence type="ECO:0000256" key="5">
    <source>
        <dbReference type="ARBA" id="ARBA00023136"/>
    </source>
</evidence>
<feature type="transmembrane region" description="Helical" evidence="6">
    <location>
        <begin position="452"/>
        <end position="471"/>
    </location>
</feature>
<feature type="transmembrane region" description="Helical" evidence="6">
    <location>
        <begin position="73"/>
        <end position="93"/>
    </location>
</feature>
<keyword evidence="9" id="KW-1185">Reference proteome</keyword>
<keyword evidence="5 6" id="KW-0472">Membrane</keyword>
<evidence type="ECO:0000256" key="1">
    <source>
        <dbReference type="ARBA" id="ARBA00004651"/>
    </source>
</evidence>
<dbReference type="InterPro" id="IPR032694">
    <property type="entry name" value="CopC/D"/>
</dbReference>
<keyword evidence="2" id="KW-1003">Cell membrane</keyword>
<dbReference type="Pfam" id="PF05425">
    <property type="entry name" value="CopD"/>
    <property type="match status" value="1"/>
</dbReference>
<feature type="transmembrane region" description="Helical" evidence="6">
    <location>
        <begin position="562"/>
        <end position="583"/>
    </location>
</feature>
<feature type="transmembrane region" description="Helical" evidence="6">
    <location>
        <begin position="382"/>
        <end position="402"/>
    </location>
</feature>
<feature type="domain" description="Copper resistance protein D" evidence="7">
    <location>
        <begin position="245"/>
        <end position="341"/>
    </location>
</feature>
<feature type="transmembrane region" description="Helical" evidence="6">
    <location>
        <begin position="492"/>
        <end position="517"/>
    </location>
</feature>
<comment type="subcellular location">
    <subcellularLocation>
        <location evidence="1">Cell membrane</location>
        <topology evidence="1">Multi-pass membrane protein</topology>
    </subcellularLocation>
</comment>
<dbReference type="AlphaFoldDB" id="A0A2T0Q044"/>
<dbReference type="GO" id="GO:0006825">
    <property type="term" value="P:copper ion transport"/>
    <property type="evidence" value="ECO:0007669"/>
    <property type="project" value="InterPro"/>
</dbReference>
<dbReference type="PANTHER" id="PTHR34820:SF4">
    <property type="entry name" value="INNER MEMBRANE PROTEIN YEBZ"/>
    <property type="match status" value="1"/>
</dbReference>
<proteinExistence type="predicted"/>
<feature type="transmembrane region" description="Helical" evidence="6">
    <location>
        <begin position="282"/>
        <end position="302"/>
    </location>
</feature>
<feature type="transmembrane region" description="Helical" evidence="6">
    <location>
        <begin position="252"/>
        <end position="270"/>
    </location>
</feature>
<feature type="transmembrane region" description="Helical" evidence="6">
    <location>
        <begin position="615"/>
        <end position="636"/>
    </location>
</feature>
<sequence length="682" mass="72281">MTDSLSKESAPGRADGGRDPGALPFIAAAALAAGAVALLLGLVLGGSVTARVIPGLPDAGALTRWGLPVSRHVMDVAAVLTVGLLLLASVGLPSAKGRLSTEAEGLVRAASWTALLWGVAAAATLVFQLSEIFGYPVTELVGDQITSYAGQVDQGVALMLVILLVTAVALFGRTATGAPAALALLATALVALLPPPLTGHAAAAGNHELATTGLALHVLTISVWAGGLCAVVWYALRGGAELSTAAHRYSRVALWAYIGVAVSGAASALARLSDVGQLFTTPYGLLMVAKTIGFAVLGYLGWRHRTVTLPALAEGRRHAFLRLAGGEVVLMSAVIGLAVALARTAPPPPREGTVDPVREVLGFSMPPPVSAQTLLTLWRPDLFFILLVAVLGGLYAAALLRLRRRGDRWPLGRTVSWAIGLLTVVAVNLTGVASYAPIMFSVHMVQHMTLNMVTPIFLVLGAPVTLALRALRPAERRGDRGPREWLVLALHSRFFAVLSHPLVATALFVGSTFALYFTPLFGYLMNNHLGHLYMSVHFLLVGALFFWLIIGVDPAPRSIPHLLRILLLFVTMAFHAFFGMALMSLSGPIAPEWYALVERPWGPTVLEDQNAGGGIAWSFGEVPNLIVLAALFVQWIRDDERTERRRERHAARGGAGGDSDLDAYNAYLAELDRRAQGGQRRE</sequence>
<keyword evidence="3 6" id="KW-0812">Transmembrane</keyword>
<name>A0A2T0Q044_9ACTN</name>
<feature type="transmembrane region" description="Helical" evidence="6">
    <location>
        <begin position="414"/>
        <end position="440"/>
    </location>
</feature>
<dbReference type="RefSeq" id="WP_425428091.1">
    <property type="nucleotide sequence ID" value="NZ_PVZC01000006.1"/>
</dbReference>
<evidence type="ECO:0000256" key="3">
    <source>
        <dbReference type="ARBA" id="ARBA00022692"/>
    </source>
</evidence>
<dbReference type="EMBL" id="PVZC01000006">
    <property type="protein sequence ID" value="PRX97154.1"/>
    <property type="molecule type" value="Genomic_DNA"/>
</dbReference>
<dbReference type="Proteomes" id="UP000237846">
    <property type="component" value="Unassembled WGS sequence"/>
</dbReference>
<organism evidence="8 9">
    <name type="scientific">Allonocardiopsis opalescens</name>
    <dbReference type="NCBI Taxonomy" id="1144618"/>
    <lineage>
        <taxon>Bacteria</taxon>
        <taxon>Bacillati</taxon>
        <taxon>Actinomycetota</taxon>
        <taxon>Actinomycetes</taxon>
        <taxon>Streptosporangiales</taxon>
        <taxon>Allonocardiopsis</taxon>
    </lineage>
</organism>
<feature type="transmembrane region" description="Helical" evidence="6">
    <location>
        <begin position="21"/>
        <end position="53"/>
    </location>
</feature>
<keyword evidence="4 6" id="KW-1133">Transmembrane helix</keyword>
<feature type="transmembrane region" description="Helical" evidence="6">
    <location>
        <begin position="214"/>
        <end position="236"/>
    </location>
</feature>
<evidence type="ECO:0000256" key="2">
    <source>
        <dbReference type="ARBA" id="ARBA00022475"/>
    </source>
</evidence>
<comment type="caution">
    <text evidence="8">The sequence shown here is derived from an EMBL/GenBank/DDBJ whole genome shotgun (WGS) entry which is preliminary data.</text>
</comment>
<feature type="transmembrane region" description="Helical" evidence="6">
    <location>
        <begin position="155"/>
        <end position="171"/>
    </location>
</feature>
<reference evidence="8 9" key="1">
    <citation type="submission" date="2018-03" db="EMBL/GenBank/DDBJ databases">
        <title>Genomic Encyclopedia of Archaeal and Bacterial Type Strains, Phase II (KMG-II): from individual species to whole genera.</title>
        <authorList>
            <person name="Goeker M."/>
        </authorList>
    </citation>
    <scope>NUCLEOTIDE SEQUENCE [LARGE SCALE GENOMIC DNA]</scope>
    <source>
        <strain evidence="8 9">DSM 45601</strain>
    </source>
</reference>
<dbReference type="Pfam" id="PF09678">
    <property type="entry name" value="Caa3_CtaG"/>
    <property type="match status" value="1"/>
</dbReference>
<feature type="transmembrane region" description="Helical" evidence="6">
    <location>
        <begin position="178"/>
        <end position="194"/>
    </location>
</feature>
<evidence type="ECO:0000256" key="4">
    <source>
        <dbReference type="ARBA" id="ARBA00022989"/>
    </source>
</evidence>
<evidence type="ECO:0000313" key="8">
    <source>
        <dbReference type="EMBL" id="PRX97154.1"/>
    </source>
</evidence>
<evidence type="ECO:0000256" key="6">
    <source>
        <dbReference type="SAM" id="Phobius"/>
    </source>
</evidence>
<evidence type="ECO:0000313" key="9">
    <source>
        <dbReference type="Proteomes" id="UP000237846"/>
    </source>
</evidence>
<feature type="transmembrane region" description="Helical" evidence="6">
    <location>
        <begin position="323"/>
        <end position="342"/>
    </location>
</feature>
<protein>
    <submittedName>
        <fullName evidence="8">Putative copper resistance protein D</fullName>
    </submittedName>
</protein>
<gene>
    <name evidence="8" type="ORF">CLV72_106190</name>
</gene>
<dbReference type="GO" id="GO:0005886">
    <property type="term" value="C:plasma membrane"/>
    <property type="evidence" value="ECO:0007669"/>
    <property type="project" value="UniProtKB-SubCell"/>
</dbReference>
<dbReference type="InterPro" id="IPR019108">
    <property type="entry name" value="Caa3_assmbl_CtaG-rel"/>
</dbReference>
<feature type="transmembrane region" description="Helical" evidence="6">
    <location>
        <begin position="529"/>
        <end position="550"/>
    </location>
</feature>
<accession>A0A2T0Q044</accession>
<dbReference type="InterPro" id="IPR008457">
    <property type="entry name" value="Cu-R_CopD_dom"/>
</dbReference>
<evidence type="ECO:0000259" key="7">
    <source>
        <dbReference type="Pfam" id="PF05425"/>
    </source>
</evidence>
<dbReference type="PANTHER" id="PTHR34820">
    <property type="entry name" value="INNER MEMBRANE PROTEIN YEBZ"/>
    <property type="match status" value="1"/>
</dbReference>